<dbReference type="AlphaFoldDB" id="A0A0F5FFX0"/>
<reference evidence="2 3" key="1">
    <citation type="submission" date="2015-03" db="EMBL/GenBank/DDBJ databases">
        <authorList>
            <person name="Hassan Y."/>
            <person name="Lepp D."/>
            <person name="Li X.-Z."/>
            <person name="Zhou T."/>
        </authorList>
    </citation>
    <scope>NUCLEOTIDE SEQUENCE [LARGE SCALE GENOMIC DNA]</scope>
    <source>
        <strain evidence="2 3">IPL18</strain>
    </source>
</reference>
<accession>A0A0F5FFX0</accession>
<name>A0A0F5FFX0_9HYPH</name>
<dbReference type="STRING" id="429727.VE26_13895"/>
<dbReference type="Pfam" id="PF02602">
    <property type="entry name" value="HEM4"/>
    <property type="match status" value="1"/>
</dbReference>
<dbReference type="InterPro" id="IPR036108">
    <property type="entry name" value="4pyrrol_syn_uPrphyn_synt_sf"/>
</dbReference>
<dbReference type="OrthoDB" id="7163809at2"/>
<organism evidence="2 3">
    <name type="scientific">Devosia chinhatensis</name>
    <dbReference type="NCBI Taxonomy" id="429727"/>
    <lineage>
        <taxon>Bacteria</taxon>
        <taxon>Pseudomonadati</taxon>
        <taxon>Pseudomonadota</taxon>
        <taxon>Alphaproteobacteria</taxon>
        <taxon>Hyphomicrobiales</taxon>
        <taxon>Devosiaceae</taxon>
        <taxon>Devosia</taxon>
    </lineage>
</organism>
<keyword evidence="3" id="KW-1185">Reference proteome</keyword>
<dbReference type="InterPro" id="IPR003754">
    <property type="entry name" value="4pyrrol_synth_uPrphyn_synth"/>
</dbReference>
<gene>
    <name evidence="2" type="ORF">VE26_13895</name>
</gene>
<comment type="caution">
    <text evidence="2">The sequence shown here is derived from an EMBL/GenBank/DDBJ whole genome shotgun (WGS) entry which is preliminary data.</text>
</comment>
<protein>
    <recommendedName>
        <fullName evidence="1">Tetrapyrrole biosynthesis uroporphyrinogen III synthase domain-containing protein</fullName>
    </recommendedName>
</protein>
<evidence type="ECO:0000313" key="2">
    <source>
        <dbReference type="EMBL" id="KKB07751.1"/>
    </source>
</evidence>
<dbReference type="RefSeq" id="WP_046105782.1">
    <property type="nucleotide sequence ID" value="NZ_JZEY01000061.1"/>
</dbReference>
<evidence type="ECO:0000313" key="3">
    <source>
        <dbReference type="Proteomes" id="UP000033649"/>
    </source>
</evidence>
<proteinExistence type="predicted"/>
<dbReference type="GO" id="GO:0004852">
    <property type="term" value="F:uroporphyrinogen-III synthase activity"/>
    <property type="evidence" value="ECO:0007669"/>
    <property type="project" value="InterPro"/>
</dbReference>
<feature type="domain" description="Tetrapyrrole biosynthesis uroporphyrinogen III synthase" evidence="1">
    <location>
        <begin position="15"/>
        <end position="231"/>
    </location>
</feature>
<evidence type="ECO:0000259" key="1">
    <source>
        <dbReference type="Pfam" id="PF02602"/>
    </source>
</evidence>
<dbReference type="GO" id="GO:0033014">
    <property type="term" value="P:tetrapyrrole biosynthetic process"/>
    <property type="evidence" value="ECO:0007669"/>
    <property type="project" value="InterPro"/>
</dbReference>
<dbReference type="PATRIC" id="fig|429727.3.peg.2849"/>
<dbReference type="EMBL" id="JZEY01000061">
    <property type="protein sequence ID" value="KKB07751.1"/>
    <property type="molecule type" value="Genomic_DNA"/>
</dbReference>
<dbReference type="Gene3D" id="3.40.50.10090">
    <property type="match status" value="2"/>
</dbReference>
<sequence>MMHLLVTRPEPDAQATAERLAALGIDSTLAPVMSRQTLSPNLPPARGFAGIAITSTNALRAMEDLGVLEAFRTIPAFAVGDRTAHEARLLGFTSVEAADGTLASLVTRIALARLPGPLFYPSGKHLSGDLAQALAPHGLMVVTSPVYEMIAETSLPKDVLTGLTEDRFGGVLLYSRRSAEIFAELATTRLPEIQKRRLPMLCLSENVAAALIENHFSRILLADHPSEDAMMALALAFAREQTGA</sequence>
<dbReference type="SUPFAM" id="SSF69618">
    <property type="entry name" value="HemD-like"/>
    <property type="match status" value="1"/>
</dbReference>
<dbReference type="Proteomes" id="UP000033649">
    <property type="component" value="Unassembled WGS sequence"/>
</dbReference>
<dbReference type="CDD" id="cd06578">
    <property type="entry name" value="HemD"/>
    <property type="match status" value="1"/>
</dbReference>